<evidence type="ECO:0000313" key="3">
    <source>
        <dbReference type="WBParaSite" id="TREG1_61390.1"/>
    </source>
</evidence>
<dbReference type="AlphaFoldDB" id="A0AA85K5X8"/>
<name>A0AA85K5X8_TRIRE</name>
<keyword evidence="2" id="KW-1185">Reference proteome</keyword>
<dbReference type="InterPro" id="IPR027878">
    <property type="entry name" value="DUF4551"/>
</dbReference>
<dbReference type="WBParaSite" id="TREG1_61390.1">
    <property type="protein sequence ID" value="TREG1_61390.1"/>
    <property type="gene ID" value="TREG1_61390"/>
</dbReference>
<dbReference type="PANTHER" id="PTHR35354">
    <property type="entry name" value="RGD1561648"/>
    <property type="match status" value="1"/>
</dbReference>
<sequence length="769" mass="87785">MHKNGYAIEKLLKRKLCREEYDRLLFWSGSICHLGTEKPEFKYLIIGEEWLYTMTHPKRQLDSRIHFSSVLGVGCIGDLAKFLSCQITRNYNHICVEFIVSVPQKYRYFEDTVKTIEQNVKVKKEGKGKNGKKSTDANDSNCKQAGDALPSDVKDERLEGNSENSNGNEAEDRVISITQRLHIYLNDNDFIGFEILQKAVRTWHQSHKGFKNMIKSLLHLQNFQIHSVGTDPQPTLSLASTASLSSTASTLNIEALVANATRRNTIAYSTTAMNEDLQQLMSMFKPFQQNGITSTLEVSAYQTNKIDAILTEYLSKFDQWINRAKEIDEILSIRRQNCGKFNYLFDEHLYQLESILSPVYQNYPKCFPVKMCDKAIKVLEVLVSQLTSTLPEQTISNENPMTQISDDLEGIFQRNLTTSLTQTSIRQQMNHVLHLLTSINSLLSFILPVYIESNDEKIKDKISLTINEILSRRKLKKIILHLIEHLTGIPFLINAFCVDVNDPQSSMKHNCYQIELEAWIRAYEMKRLDLISNNIECCSDWINYFYARTSNSPSTIRSILNKNSDIGGFVHNLNYQINCLLCELISNTSSASVKLSTSTLSSPRDDPSSHEDWIREIIHSMLINSKQSIMYLLDCLIAHACTRFNLLCSKVLFNRPSLTTTATTTSLAGIHSTDDLDEKESISTIIRSLFIIDWLTDQYPYLIQSVKEVNCSDLFQIFNSKRILTLIDKLNEQNSANLVQIKLIKCVLAALVSRLHGKLGKNVRDWTGN</sequence>
<feature type="region of interest" description="Disordered" evidence="1">
    <location>
        <begin position="123"/>
        <end position="171"/>
    </location>
</feature>
<evidence type="ECO:0000256" key="1">
    <source>
        <dbReference type="SAM" id="MobiDB-lite"/>
    </source>
</evidence>
<accession>A0AA85K5X8</accession>
<reference evidence="3" key="2">
    <citation type="submission" date="2023-11" db="UniProtKB">
        <authorList>
            <consortium name="WormBaseParasite"/>
        </authorList>
    </citation>
    <scope>IDENTIFICATION</scope>
</reference>
<reference evidence="2" key="1">
    <citation type="submission" date="2022-06" db="EMBL/GenBank/DDBJ databases">
        <authorList>
            <person name="Berger JAMES D."/>
            <person name="Berger JAMES D."/>
        </authorList>
    </citation>
    <scope>NUCLEOTIDE SEQUENCE [LARGE SCALE GENOMIC DNA]</scope>
</reference>
<evidence type="ECO:0000313" key="2">
    <source>
        <dbReference type="Proteomes" id="UP000050795"/>
    </source>
</evidence>
<protein>
    <submittedName>
        <fullName evidence="3">Uncharacterized protein</fullName>
    </submittedName>
</protein>
<dbReference type="Pfam" id="PF15087">
    <property type="entry name" value="DUF4551"/>
    <property type="match status" value="1"/>
</dbReference>
<organism evidence="2 3">
    <name type="scientific">Trichobilharzia regenti</name>
    <name type="common">Nasal bird schistosome</name>
    <dbReference type="NCBI Taxonomy" id="157069"/>
    <lineage>
        <taxon>Eukaryota</taxon>
        <taxon>Metazoa</taxon>
        <taxon>Spiralia</taxon>
        <taxon>Lophotrochozoa</taxon>
        <taxon>Platyhelminthes</taxon>
        <taxon>Trematoda</taxon>
        <taxon>Digenea</taxon>
        <taxon>Strigeidida</taxon>
        <taxon>Schistosomatoidea</taxon>
        <taxon>Schistosomatidae</taxon>
        <taxon>Trichobilharzia</taxon>
    </lineage>
</organism>
<dbReference type="Proteomes" id="UP000050795">
    <property type="component" value="Unassembled WGS sequence"/>
</dbReference>
<dbReference type="PANTHER" id="PTHR35354:SF1">
    <property type="entry name" value="RGD1561648"/>
    <property type="match status" value="1"/>
</dbReference>
<proteinExistence type="predicted"/>
<feature type="compositionally biased region" description="Basic and acidic residues" evidence="1">
    <location>
        <begin position="123"/>
        <end position="136"/>
    </location>
</feature>